<organism evidence="3 4">
    <name type="scientific">Parerythrobacter lacustris</name>
    <dbReference type="NCBI Taxonomy" id="2969984"/>
    <lineage>
        <taxon>Bacteria</taxon>
        <taxon>Pseudomonadati</taxon>
        <taxon>Pseudomonadota</taxon>
        <taxon>Alphaproteobacteria</taxon>
        <taxon>Sphingomonadales</taxon>
        <taxon>Erythrobacteraceae</taxon>
        <taxon>Parerythrobacter</taxon>
    </lineage>
</organism>
<keyword evidence="2" id="KW-0732">Signal</keyword>
<accession>A0ABT1XNW0</accession>
<evidence type="ECO:0000256" key="1">
    <source>
        <dbReference type="SAM" id="MobiDB-lite"/>
    </source>
</evidence>
<dbReference type="EMBL" id="JANKHH010000001">
    <property type="protein sequence ID" value="MCR2832335.1"/>
    <property type="molecule type" value="Genomic_DNA"/>
</dbReference>
<protein>
    <recommendedName>
        <fullName evidence="5">Lipoprotein</fullName>
    </recommendedName>
</protein>
<sequence>MPMPRSLALSLALVPLLAACVAESAPQRPTSAPRPTVSSATVPVQREAPPPTRPQVQPSSTPGFRAPQIMNLRGVEGLIGATAPRLVQQFGQPRLDVYEGDARKLQFSGEACVLDVYLYPTSPGAEPTATYVDARRASDGLDVDRAACIKALLGG</sequence>
<keyword evidence="4" id="KW-1185">Reference proteome</keyword>
<gene>
    <name evidence="3" type="ORF">NSO95_00120</name>
</gene>
<evidence type="ECO:0000313" key="4">
    <source>
        <dbReference type="Proteomes" id="UP001206067"/>
    </source>
</evidence>
<evidence type="ECO:0000313" key="3">
    <source>
        <dbReference type="EMBL" id="MCR2832335.1"/>
    </source>
</evidence>
<proteinExistence type="predicted"/>
<comment type="caution">
    <text evidence="3">The sequence shown here is derived from an EMBL/GenBank/DDBJ whole genome shotgun (WGS) entry which is preliminary data.</text>
</comment>
<dbReference type="PROSITE" id="PS51257">
    <property type="entry name" value="PROKAR_LIPOPROTEIN"/>
    <property type="match status" value="1"/>
</dbReference>
<feature type="signal peptide" evidence="2">
    <location>
        <begin position="1"/>
        <end position="24"/>
    </location>
</feature>
<dbReference type="RefSeq" id="WP_257594100.1">
    <property type="nucleotide sequence ID" value="NZ_JANKHH010000001.1"/>
</dbReference>
<feature type="region of interest" description="Disordered" evidence="1">
    <location>
        <begin position="24"/>
        <end position="65"/>
    </location>
</feature>
<feature type="chain" id="PRO_5047215027" description="Lipoprotein" evidence="2">
    <location>
        <begin position="25"/>
        <end position="155"/>
    </location>
</feature>
<evidence type="ECO:0008006" key="5">
    <source>
        <dbReference type="Google" id="ProtNLM"/>
    </source>
</evidence>
<name>A0ABT1XNW0_9SPHN</name>
<evidence type="ECO:0000256" key="2">
    <source>
        <dbReference type="SAM" id="SignalP"/>
    </source>
</evidence>
<reference evidence="3 4" key="1">
    <citation type="submission" date="2022-08" db="EMBL/GenBank/DDBJ databases">
        <title>Polyphasic taxonomy analysis of Qipengyuania sp.RS5-5.</title>
        <authorList>
            <person name="Xamxidin M."/>
            <person name="Wu M."/>
        </authorList>
    </citation>
    <scope>NUCLEOTIDE SEQUENCE [LARGE SCALE GENOMIC DNA]</scope>
    <source>
        <strain evidence="3 4">RS5-5</strain>
    </source>
</reference>
<dbReference type="Proteomes" id="UP001206067">
    <property type="component" value="Unassembled WGS sequence"/>
</dbReference>